<accession>A0A542E2W8</accession>
<gene>
    <name evidence="1" type="ORF">FB458_2786</name>
</gene>
<dbReference type="RefSeq" id="WP_141849004.1">
    <property type="nucleotide sequence ID" value="NZ_BAAAPR010000009.1"/>
</dbReference>
<dbReference type="Proteomes" id="UP000317893">
    <property type="component" value="Unassembled WGS sequence"/>
</dbReference>
<sequence length="103" mass="11031">MSGASTDTLRVDYVNANWTPGPPDRPDGPGTFELLVVTEDGERRTLPLATQDASAVLALVEHSDVLLLDPQTSTLIAGNLAGQWFQPGWTRGARREPGPAHGR</sequence>
<reference evidence="1 2" key="1">
    <citation type="submission" date="2019-06" db="EMBL/GenBank/DDBJ databases">
        <title>Sequencing the genomes of 1000 actinobacteria strains.</title>
        <authorList>
            <person name="Klenk H.-P."/>
        </authorList>
    </citation>
    <scope>NUCLEOTIDE SEQUENCE [LARGE SCALE GENOMIC DNA]</scope>
    <source>
        <strain evidence="1 2">DSM 18607</strain>
    </source>
</reference>
<dbReference type="EMBL" id="VFMN01000001">
    <property type="protein sequence ID" value="TQJ09673.1"/>
    <property type="molecule type" value="Genomic_DNA"/>
</dbReference>
<protein>
    <submittedName>
        <fullName evidence="1">Uncharacterized protein</fullName>
    </submittedName>
</protein>
<evidence type="ECO:0000313" key="2">
    <source>
        <dbReference type="Proteomes" id="UP000317893"/>
    </source>
</evidence>
<dbReference type="AlphaFoldDB" id="A0A542E2W8"/>
<evidence type="ECO:0000313" key="1">
    <source>
        <dbReference type="EMBL" id="TQJ09673.1"/>
    </source>
</evidence>
<proteinExistence type="predicted"/>
<comment type="caution">
    <text evidence="1">The sequence shown here is derived from an EMBL/GenBank/DDBJ whole genome shotgun (WGS) entry which is preliminary data.</text>
</comment>
<organism evidence="1 2">
    <name type="scientific">Lapillicoccus jejuensis</name>
    <dbReference type="NCBI Taxonomy" id="402171"/>
    <lineage>
        <taxon>Bacteria</taxon>
        <taxon>Bacillati</taxon>
        <taxon>Actinomycetota</taxon>
        <taxon>Actinomycetes</taxon>
        <taxon>Micrococcales</taxon>
        <taxon>Intrasporangiaceae</taxon>
        <taxon>Lapillicoccus</taxon>
    </lineage>
</organism>
<keyword evidence="2" id="KW-1185">Reference proteome</keyword>
<dbReference type="OrthoDB" id="5149000at2"/>
<name>A0A542E2W8_9MICO</name>